<organism evidence="2 3">
    <name type="scientific">Pleuronectes platessa</name>
    <name type="common">European plaice</name>
    <dbReference type="NCBI Taxonomy" id="8262"/>
    <lineage>
        <taxon>Eukaryota</taxon>
        <taxon>Metazoa</taxon>
        <taxon>Chordata</taxon>
        <taxon>Craniata</taxon>
        <taxon>Vertebrata</taxon>
        <taxon>Euteleostomi</taxon>
        <taxon>Actinopterygii</taxon>
        <taxon>Neopterygii</taxon>
        <taxon>Teleostei</taxon>
        <taxon>Neoteleostei</taxon>
        <taxon>Acanthomorphata</taxon>
        <taxon>Carangaria</taxon>
        <taxon>Pleuronectiformes</taxon>
        <taxon>Pleuronectoidei</taxon>
        <taxon>Pleuronectidae</taxon>
        <taxon>Pleuronectes</taxon>
    </lineage>
</organism>
<dbReference type="Proteomes" id="UP001153269">
    <property type="component" value="Unassembled WGS sequence"/>
</dbReference>
<dbReference type="EMBL" id="CADEAL010001419">
    <property type="protein sequence ID" value="CAB1432245.1"/>
    <property type="molecule type" value="Genomic_DNA"/>
</dbReference>
<dbReference type="PANTHER" id="PTHR22872">
    <property type="entry name" value="BTK-BINDING PROTEIN-RELATED"/>
    <property type="match status" value="1"/>
</dbReference>
<dbReference type="Gene3D" id="3.90.1750.10">
    <property type="entry name" value="Hect, E3 ligase catalytic domains"/>
    <property type="match status" value="1"/>
</dbReference>
<comment type="caution">
    <text evidence="2">The sequence shown here is derived from an EMBL/GenBank/DDBJ whole genome shotgun (WGS) entry which is preliminary data.</text>
</comment>
<name>A0A9N7UIT9_PLEPL</name>
<keyword evidence="3" id="KW-1185">Reference proteome</keyword>
<dbReference type="InterPro" id="IPR035983">
    <property type="entry name" value="Hect_E3_ubiquitin_ligase"/>
</dbReference>
<sequence length="184" mass="20550">MVVPPQYSGLKEVSMEAVRARLRLLYHFSDLMYSSWRLLNLSPNNQSCTSHYNAGTWGIVQGQLRPLLAPRVYTLPMVRSIGKTMVQGKNYGPQITVKRISTRGRKCKPIFVQIARQVVKLNASDLRLPSRAWKVKLVGEGADDAGGVFDDTITEMCQELETGVVDLLIPSPNATAEVGYNRDR</sequence>
<dbReference type="InterPro" id="IPR051625">
    <property type="entry name" value="Signaling_Regulatory_Domain"/>
</dbReference>
<dbReference type="PANTHER" id="PTHR22872:SF6">
    <property type="entry name" value="E3 UBIQUITIN-PROTEIN LIGASE HERC1-RELATED"/>
    <property type="match status" value="1"/>
</dbReference>
<proteinExistence type="predicted"/>
<protein>
    <submittedName>
        <fullName evidence="2">Uncharacterized protein</fullName>
    </submittedName>
</protein>
<evidence type="ECO:0000313" key="2">
    <source>
        <dbReference type="EMBL" id="CAB1432245.1"/>
    </source>
</evidence>
<keyword evidence="1" id="KW-0677">Repeat</keyword>
<reference evidence="2" key="1">
    <citation type="submission" date="2020-03" db="EMBL/GenBank/DDBJ databases">
        <authorList>
            <person name="Weist P."/>
        </authorList>
    </citation>
    <scope>NUCLEOTIDE SEQUENCE</scope>
</reference>
<dbReference type="SUPFAM" id="SSF56204">
    <property type="entry name" value="Hect, E3 ligase catalytic domain"/>
    <property type="match status" value="1"/>
</dbReference>
<accession>A0A9N7UIT9</accession>
<evidence type="ECO:0000256" key="1">
    <source>
        <dbReference type="ARBA" id="ARBA00022737"/>
    </source>
</evidence>
<dbReference type="AlphaFoldDB" id="A0A9N7UIT9"/>
<gene>
    <name evidence="2" type="ORF">PLEPLA_LOCUS20302</name>
</gene>
<dbReference type="GO" id="GO:0004842">
    <property type="term" value="F:ubiquitin-protein transferase activity"/>
    <property type="evidence" value="ECO:0007669"/>
    <property type="project" value="InterPro"/>
</dbReference>
<evidence type="ECO:0000313" key="3">
    <source>
        <dbReference type="Proteomes" id="UP001153269"/>
    </source>
</evidence>